<accession>A0A378IMN5</accession>
<feature type="transmembrane region" description="Helical" evidence="1">
    <location>
        <begin position="89"/>
        <end position="111"/>
    </location>
</feature>
<dbReference type="AlphaFoldDB" id="A0A378IMN5"/>
<protein>
    <submittedName>
        <fullName evidence="3">Uncharacterized protein</fullName>
    </submittedName>
</protein>
<gene>
    <name evidence="2" type="ORF">Lcin_3401</name>
    <name evidence="3" type="ORF">NCTC12438_03041</name>
</gene>
<reference evidence="2 4" key="1">
    <citation type="submission" date="2015-11" db="EMBL/GenBank/DDBJ databases">
        <title>Genomic analysis of 38 Legionella species identifies large and diverse effector repertoires.</title>
        <authorList>
            <person name="Burstein D."/>
            <person name="Amaro F."/>
            <person name="Zusman T."/>
            <person name="Lifshitz Z."/>
            <person name="Cohen O."/>
            <person name="Gilbert J.A."/>
            <person name="Pupko T."/>
            <person name="Shuman H.A."/>
            <person name="Segal G."/>
        </authorList>
    </citation>
    <scope>NUCLEOTIDE SEQUENCE [LARGE SCALE GENOMIC DNA]</scope>
    <source>
        <strain evidence="2 4">CDC#72-OH-14</strain>
    </source>
</reference>
<dbReference type="Proteomes" id="UP000054854">
    <property type="component" value="Unassembled WGS sequence"/>
</dbReference>
<dbReference type="Proteomes" id="UP000255316">
    <property type="component" value="Unassembled WGS sequence"/>
</dbReference>
<dbReference type="EMBL" id="UGNX01000001">
    <property type="protein sequence ID" value="STX36409.1"/>
    <property type="molecule type" value="Genomic_DNA"/>
</dbReference>
<reference evidence="3 5" key="2">
    <citation type="submission" date="2018-06" db="EMBL/GenBank/DDBJ databases">
        <authorList>
            <consortium name="Pathogen Informatics"/>
            <person name="Doyle S."/>
        </authorList>
    </citation>
    <scope>NUCLEOTIDE SEQUENCE [LARGE SCALE GENOMIC DNA]</scope>
    <source>
        <strain evidence="3 5">NCTC12438</strain>
    </source>
</reference>
<evidence type="ECO:0000313" key="3">
    <source>
        <dbReference type="EMBL" id="STX36409.1"/>
    </source>
</evidence>
<evidence type="ECO:0000256" key="1">
    <source>
        <dbReference type="SAM" id="Phobius"/>
    </source>
</evidence>
<proteinExistence type="predicted"/>
<keyword evidence="1" id="KW-0472">Membrane</keyword>
<keyword evidence="1" id="KW-0812">Transmembrane</keyword>
<evidence type="ECO:0000313" key="4">
    <source>
        <dbReference type="Proteomes" id="UP000054854"/>
    </source>
</evidence>
<evidence type="ECO:0000313" key="2">
    <source>
        <dbReference type="EMBL" id="KTC78424.1"/>
    </source>
</evidence>
<dbReference type="STRING" id="28085.Lcin_3401"/>
<name>A0A378IMN5_9GAMM</name>
<feature type="transmembrane region" description="Helical" evidence="1">
    <location>
        <begin position="65"/>
        <end position="82"/>
    </location>
</feature>
<sequence>MINTVSKIVNYLQNNKNAVTNLKTDHMNEYQIKWYVFMGIFLLFLGRCLDFAIVNLTLITHKSDIILVVIPIYVILLAFFVGKPIERLGLLHITLFGVVLTCFSVFLQIFYFNNMSITQIVFSFICLSCMWSLGSTLSVIVNNFEQSRVSWL</sequence>
<evidence type="ECO:0000313" key="5">
    <source>
        <dbReference type="Proteomes" id="UP000255316"/>
    </source>
</evidence>
<organism evidence="3 5">
    <name type="scientific">Legionella cincinnatiensis</name>
    <dbReference type="NCBI Taxonomy" id="28085"/>
    <lineage>
        <taxon>Bacteria</taxon>
        <taxon>Pseudomonadati</taxon>
        <taxon>Pseudomonadota</taxon>
        <taxon>Gammaproteobacteria</taxon>
        <taxon>Legionellales</taxon>
        <taxon>Legionellaceae</taxon>
        <taxon>Legionella</taxon>
    </lineage>
</organism>
<feature type="transmembrane region" description="Helical" evidence="1">
    <location>
        <begin position="34"/>
        <end position="59"/>
    </location>
</feature>
<dbReference type="EMBL" id="LNXX01000054">
    <property type="protein sequence ID" value="KTC78424.1"/>
    <property type="molecule type" value="Genomic_DNA"/>
</dbReference>
<keyword evidence="4" id="KW-1185">Reference proteome</keyword>
<feature type="transmembrane region" description="Helical" evidence="1">
    <location>
        <begin position="117"/>
        <end position="141"/>
    </location>
</feature>
<dbReference type="RefSeq" id="WP_238589586.1">
    <property type="nucleotide sequence ID" value="NZ_CAAAHQ010000026.1"/>
</dbReference>
<keyword evidence="1" id="KW-1133">Transmembrane helix</keyword>